<comment type="similarity">
    <text evidence="3">Belongs to the ELP1/IKA1 family.</text>
</comment>
<dbReference type="Gene3D" id="1.25.40.470">
    <property type="match status" value="1"/>
</dbReference>
<evidence type="ECO:0000256" key="1">
    <source>
        <dbReference type="ARBA" id="ARBA00004496"/>
    </source>
</evidence>
<keyword evidence="4" id="KW-0963">Cytoplasm</keyword>
<evidence type="ECO:0000313" key="14">
    <source>
        <dbReference type="Proteomes" id="UP001314170"/>
    </source>
</evidence>
<feature type="domain" description="ELP1 first N-terminal beta-propeller" evidence="8">
    <location>
        <begin position="1"/>
        <end position="158"/>
    </location>
</feature>
<dbReference type="Gene3D" id="2.130.10.10">
    <property type="entry name" value="YVTN repeat-like/Quinoprotein amine dehydrogenase"/>
    <property type="match status" value="1"/>
</dbReference>
<dbReference type="GO" id="GO:0002926">
    <property type="term" value="P:tRNA wobble base 5-methoxycarbonylmethyl-2-thiouridinylation"/>
    <property type="evidence" value="ECO:0007669"/>
    <property type="project" value="TreeGrafter"/>
</dbReference>
<organism evidence="13 14">
    <name type="scientific">Dovyalis caffra</name>
    <dbReference type="NCBI Taxonomy" id="77055"/>
    <lineage>
        <taxon>Eukaryota</taxon>
        <taxon>Viridiplantae</taxon>
        <taxon>Streptophyta</taxon>
        <taxon>Embryophyta</taxon>
        <taxon>Tracheophyta</taxon>
        <taxon>Spermatophyta</taxon>
        <taxon>Magnoliopsida</taxon>
        <taxon>eudicotyledons</taxon>
        <taxon>Gunneridae</taxon>
        <taxon>Pentapetalae</taxon>
        <taxon>rosids</taxon>
        <taxon>fabids</taxon>
        <taxon>Malpighiales</taxon>
        <taxon>Salicaceae</taxon>
        <taxon>Flacourtieae</taxon>
        <taxon>Dovyalis</taxon>
    </lineage>
</organism>
<comment type="pathway">
    <text evidence="2">tRNA modification; 5-methoxycarbonylmethyl-2-thiouridine-tRNA biosynthesis.</text>
</comment>
<feature type="domain" description="ELP1 three-helical bundle" evidence="12">
    <location>
        <begin position="1099"/>
        <end position="1252"/>
    </location>
</feature>
<dbReference type="PIRSF" id="PIRSF017233">
    <property type="entry name" value="IKAP"/>
    <property type="match status" value="1"/>
</dbReference>
<protein>
    <recommendedName>
        <fullName evidence="6">Elongator complex protein 1</fullName>
    </recommendedName>
</protein>
<comment type="caution">
    <text evidence="13">The sequence shown here is derived from an EMBL/GenBank/DDBJ whole genome shotgun (WGS) entry which is preliminary data.</text>
</comment>
<feature type="compositionally biased region" description="Basic residues" evidence="7">
    <location>
        <begin position="1192"/>
        <end position="1202"/>
    </location>
</feature>
<dbReference type="InterPro" id="IPR056169">
    <property type="entry name" value="HB_ELP1"/>
</dbReference>
<evidence type="ECO:0000259" key="12">
    <source>
        <dbReference type="Pfam" id="PF23936"/>
    </source>
</evidence>
<evidence type="ECO:0000313" key="13">
    <source>
        <dbReference type="EMBL" id="CAK7325645.1"/>
    </source>
</evidence>
<dbReference type="PANTHER" id="PTHR12747">
    <property type="entry name" value="ELONGATOR COMPLEX PROTEIN 1"/>
    <property type="match status" value="1"/>
</dbReference>
<evidence type="ECO:0000259" key="10">
    <source>
        <dbReference type="Pfam" id="PF23878"/>
    </source>
</evidence>
<dbReference type="InterPro" id="IPR015943">
    <property type="entry name" value="WD40/YVTN_repeat-like_dom_sf"/>
</dbReference>
<dbReference type="InterPro" id="IPR056164">
    <property type="entry name" value="Beta-prop_ELP1_1st"/>
</dbReference>
<reference evidence="13 14" key="1">
    <citation type="submission" date="2024-01" db="EMBL/GenBank/DDBJ databases">
        <authorList>
            <person name="Waweru B."/>
        </authorList>
    </citation>
    <scope>NUCLEOTIDE SEQUENCE [LARGE SCALE GENOMIC DNA]</scope>
</reference>
<evidence type="ECO:0000259" key="9">
    <source>
        <dbReference type="Pfam" id="PF23797"/>
    </source>
</evidence>
<comment type="subcellular location">
    <subcellularLocation>
        <location evidence="1">Cytoplasm</location>
    </subcellularLocation>
</comment>
<dbReference type="InterPro" id="IPR006849">
    <property type="entry name" value="Elp1"/>
</dbReference>
<dbReference type="GO" id="GO:0000049">
    <property type="term" value="F:tRNA binding"/>
    <property type="evidence" value="ECO:0007669"/>
    <property type="project" value="TreeGrafter"/>
</dbReference>
<dbReference type="InterPro" id="IPR056166">
    <property type="entry name" value="TPR_ELP1"/>
</dbReference>
<keyword evidence="5" id="KW-0819">tRNA processing</keyword>
<evidence type="ECO:0000256" key="5">
    <source>
        <dbReference type="ARBA" id="ARBA00022694"/>
    </source>
</evidence>
<proteinExistence type="inferred from homology"/>
<dbReference type="PANTHER" id="PTHR12747:SF0">
    <property type="entry name" value="ELONGATOR COMPLEX PROTEIN 1"/>
    <property type="match status" value="1"/>
</dbReference>
<dbReference type="GO" id="GO:0033588">
    <property type="term" value="C:elongator holoenzyme complex"/>
    <property type="evidence" value="ECO:0007669"/>
    <property type="project" value="InterPro"/>
</dbReference>
<evidence type="ECO:0000256" key="2">
    <source>
        <dbReference type="ARBA" id="ARBA00005043"/>
    </source>
</evidence>
<dbReference type="Pfam" id="PF23936">
    <property type="entry name" value="HB_ELP1"/>
    <property type="match status" value="1"/>
</dbReference>
<dbReference type="SUPFAM" id="SSF69322">
    <property type="entry name" value="Tricorn protease domain 2"/>
    <property type="match status" value="1"/>
</dbReference>
<dbReference type="InterPro" id="IPR056167">
    <property type="entry name" value="A-sol_ELP1"/>
</dbReference>
<feature type="domain" description="ELP1 alpha-solenoid" evidence="11">
    <location>
        <begin position="710"/>
        <end position="915"/>
    </location>
</feature>
<dbReference type="Pfam" id="PF23878">
    <property type="entry name" value="TPR_ELP1"/>
    <property type="match status" value="1"/>
</dbReference>
<feature type="domain" description="ELP1 first N-terminal beta-propeller" evidence="8">
    <location>
        <begin position="171"/>
        <end position="331"/>
    </location>
</feature>
<evidence type="ECO:0000256" key="7">
    <source>
        <dbReference type="SAM" id="MobiDB-lite"/>
    </source>
</evidence>
<name>A0AAV1QZD8_9ROSI</name>
<dbReference type="Pfam" id="PF23925">
    <property type="entry name" value="A-sol_ELP1"/>
    <property type="match status" value="1"/>
</dbReference>
<dbReference type="Pfam" id="PF04762">
    <property type="entry name" value="Beta-prop_ELP1_1st"/>
    <property type="match status" value="2"/>
</dbReference>
<gene>
    <name evidence="13" type="ORF">DCAF_LOCUS3327</name>
</gene>
<evidence type="ECO:0000259" key="11">
    <source>
        <dbReference type="Pfam" id="PF23925"/>
    </source>
</evidence>
<feature type="domain" description="ELP1 TPR" evidence="10">
    <location>
        <begin position="925"/>
        <end position="1085"/>
    </location>
</feature>
<keyword evidence="14" id="KW-1185">Reference proteome</keyword>
<dbReference type="Pfam" id="PF23797">
    <property type="entry name" value="Beta-prop_ELP1_2nd"/>
    <property type="match status" value="1"/>
</dbReference>
<evidence type="ECO:0000259" key="8">
    <source>
        <dbReference type="Pfam" id="PF04762"/>
    </source>
</evidence>
<evidence type="ECO:0000256" key="6">
    <source>
        <dbReference type="ARBA" id="ARBA00029535"/>
    </source>
</evidence>
<dbReference type="InterPro" id="IPR056165">
    <property type="entry name" value="Beta-prop_ELP1_2nd"/>
</dbReference>
<feature type="compositionally biased region" description="Low complexity" evidence="7">
    <location>
        <begin position="1178"/>
        <end position="1188"/>
    </location>
</feature>
<sequence length="1443" mass="161049">MKNLKLYTEISQNLELQSLQEVLLFSAFDIERNRLFFASSANIIYTAHLSSFQNGKRKSLLLPSEINQIELEDGDLITAFDYLMEKESLIIGTENGLLLLHNVDDNSTEIVGQVEGGVKCISPSPDGDLLAILTGFGQMLVMTHDWDLLYETAIEEKENYGDGACLDVRELDGKNMYEGSVSWRGDGKYFATISEVSDSSALLKRIKVWERDSGALHSTSDSKVLKGAVLEWMPSGAKIAAVYDGKAENRCPDIVFYERNGLARSSFGIKEAVDATVESLKWNCSSDLLASVVRCEKYDALKVWFFSNNHWYLKHEVRYSRQHGVRFMWDPVKPLQLICWTLGGQITIYNFAWISAVMENSTALVIDDSKILVTPLSLSLMPPPLHLFSLKFPSAVRDLALYSNNSKNRVAAFLSDGSLGVVELPDPDTWEELEDKEFSVEASISETGFGSFVHLSWLDSHILLAVSHYDFTHSNCASHSSMSEDGFSGFCLQEIELVCSEDHVPSLVTGSGWHAKVSCRNYLEGLVIGIAPNPAKKCSAFVQFDGGKVVEYTSMLGLAVTGGSTKHDYMSFSSSCPWMSVSQVSDSGSLKPLLFGLDDIGRLHFEGKVLCNNCSSFSCYSNLADQVITHLILSTKQDFLFVVEISDILHGEMELKYENFVHTGNRRKEENMNFINIWERGSKIVGVLHGDAAAAIIQTTRGNLESICPRKLVLASIVNALIQRRFRDALLLVRRHRIDFNIIVDHCGWQTFLQSASEFVKQENIMETLYKNYITTPCQNGAGDVQTKDFVALDASSKVSSLLLAIRKALEEQVTGSPARELCILTTLARSDRPMLEEALERIKVIREMELLGSSDPRRTSYPSAEEALKHLLWLSDSDAVFEAALGLYDLNLAAIVALNSQRDPKEFLPYLQELECMPSLIMCYNIDLRLHRFEKALTHIVSAGDAYYSDCMNLMIKNPQLFPLGLQMITDPAKKMQVLEAWGDHLSYEKCFEDAATTYLCCSSLENALKAYRACGNWTGVLTVAGLLKLEKDEIMLLAHDLCEELQALGKPAEAAQIALEYCGDVNSGINLLISARNWEEALRVAFMHRQEDLVLAVKNAALDCASTLISEYKEGLEKVGKYLTRYLAVRQRRLLLAAKLRSEERSINDLDDDTVSEASSNFSGMSAYTTGTRKGSAASVTSSVTSKARDMRRQRKRGKIRPGSPDEELALVEHLKGMSLTAGAKHELRSLLVTLVMLGGDEIARKLQLAGENFQLSQMAAVKLAEDTISTDIINEQAHTLEHYSRQMRSELPNLDSFSWRSKLWLDTCRFAPLHGYLACRLGCRCRWPSSSKSELRSFMLAREESVVVNKTQDGFRGRNAEVIVWYNKMICVITSALRMIASEEARNNIDGGGDGPQGALLHRLLSISKLLGKRCLCSLQAKQLLLPEQIAWQMKEMPDK</sequence>
<evidence type="ECO:0000256" key="4">
    <source>
        <dbReference type="ARBA" id="ARBA00022490"/>
    </source>
</evidence>
<dbReference type="Proteomes" id="UP001314170">
    <property type="component" value="Unassembled WGS sequence"/>
</dbReference>
<feature type="domain" description="ELP1 N-terminal second beta-propeller" evidence="9">
    <location>
        <begin position="365"/>
        <end position="685"/>
    </location>
</feature>
<dbReference type="GO" id="GO:0005829">
    <property type="term" value="C:cytosol"/>
    <property type="evidence" value="ECO:0007669"/>
    <property type="project" value="TreeGrafter"/>
</dbReference>
<accession>A0AAV1QZD8</accession>
<evidence type="ECO:0000256" key="3">
    <source>
        <dbReference type="ARBA" id="ARBA00006086"/>
    </source>
</evidence>
<dbReference type="EMBL" id="CAWUPB010000850">
    <property type="protein sequence ID" value="CAK7325645.1"/>
    <property type="molecule type" value="Genomic_DNA"/>
</dbReference>
<feature type="region of interest" description="Disordered" evidence="7">
    <location>
        <begin position="1178"/>
        <end position="1207"/>
    </location>
</feature>